<dbReference type="PANTHER" id="PTHR30266:SF2">
    <property type="entry name" value="LARGE-CONDUCTANCE MECHANOSENSITIVE CHANNEL"/>
    <property type="match status" value="1"/>
</dbReference>
<comment type="function">
    <text evidence="10">Channel that opens in response to stretch forces in the membrane lipid bilayer. May participate in the regulation of osmotic pressure changes within the cell.</text>
</comment>
<evidence type="ECO:0000313" key="11">
    <source>
        <dbReference type="EMBL" id="SEQ20431.1"/>
    </source>
</evidence>
<name>A0A1H9E445_9PSEU</name>
<dbReference type="GO" id="GO:0008381">
    <property type="term" value="F:mechanosensitive monoatomic ion channel activity"/>
    <property type="evidence" value="ECO:0007669"/>
    <property type="project" value="UniProtKB-UniRule"/>
</dbReference>
<evidence type="ECO:0000256" key="6">
    <source>
        <dbReference type="ARBA" id="ARBA00022989"/>
    </source>
</evidence>
<keyword evidence="7 10" id="KW-0406">Ion transport</keyword>
<dbReference type="InterPro" id="IPR036019">
    <property type="entry name" value="MscL_channel"/>
</dbReference>
<evidence type="ECO:0000256" key="8">
    <source>
        <dbReference type="ARBA" id="ARBA00023136"/>
    </source>
</evidence>
<organism evidence="11 12">
    <name type="scientific">Lentzea xinjiangensis</name>
    <dbReference type="NCBI Taxonomy" id="402600"/>
    <lineage>
        <taxon>Bacteria</taxon>
        <taxon>Bacillati</taxon>
        <taxon>Actinomycetota</taxon>
        <taxon>Actinomycetes</taxon>
        <taxon>Pseudonocardiales</taxon>
        <taxon>Pseudonocardiaceae</taxon>
        <taxon>Lentzea</taxon>
    </lineage>
</organism>
<proteinExistence type="inferred from homology"/>
<dbReference type="NCBIfam" id="NF001842">
    <property type="entry name" value="PRK00567.1-3"/>
    <property type="match status" value="1"/>
</dbReference>
<dbReference type="InterPro" id="IPR019823">
    <property type="entry name" value="Mechanosensitive_channel_CS"/>
</dbReference>
<keyword evidence="4 10" id="KW-1003">Cell membrane</keyword>
<dbReference type="EMBL" id="FOFR01000002">
    <property type="protein sequence ID" value="SEQ20431.1"/>
    <property type="molecule type" value="Genomic_DNA"/>
</dbReference>
<dbReference type="GO" id="GO:0005886">
    <property type="term" value="C:plasma membrane"/>
    <property type="evidence" value="ECO:0007669"/>
    <property type="project" value="UniProtKB-SubCell"/>
</dbReference>
<evidence type="ECO:0000313" key="12">
    <source>
        <dbReference type="Proteomes" id="UP000199352"/>
    </source>
</evidence>
<accession>A0A1H9E445</accession>
<keyword evidence="9 10" id="KW-0407">Ion channel</keyword>
<dbReference type="PANTHER" id="PTHR30266">
    <property type="entry name" value="MECHANOSENSITIVE CHANNEL MSCL"/>
    <property type="match status" value="1"/>
</dbReference>
<comment type="subcellular location">
    <subcellularLocation>
        <location evidence="1 10">Cell membrane</location>
        <topology evidence="1 10">Multi-pass membrane protein</topology>
    </subcellularLocation>
</comment>
<keyword evidence="8 10" id="KW-0472">Membrane</keyword>
<evidence type="ECO:0000256" key="2">
    <source>
        <dbReference type="ARBA" id="ARBA00007254"/>
    </source>
</evidence>
<dbReference type="OrthoDB" id="9810350at2"/>
<dbReference type="NCBIfam" id="TIGR00220">
    <property type="entry name" value="mscL"/>
    <property type="match status" value="1"/>
</dbReference>
<dbReference type="HAMAP" id="MF_00115">
    <property type="entry name" value="MscL"/>
    <property type="match status" value="1"/>
</dbReference>
<evidence type="ECO:0000256" key="10">
    <source>
        <dbReference type="HAMAP-Rule" id="MF_00115"/>
    </source>
</evidence>
<evidence type="ECO:0000256" key="9">
    <source>
        <dbReference type="ARBA" id="ARBA00023303"/>
    </source>
</evidence>
<keyword evidence="3 10" id="KW-0813">Transport</keyword>
<gene>
    <name evidence="10" type="primary">mscL</name>
    <name evidence="11" type="ORF">SAMN05216188_102392</name>
</gene>
<dbReference type="Pfam" id="PF01741">
    <property type="entry name" value="MscL"/>
    <property type="match status" value="1"/>
</dbReference>
<sequence length="149" mass="16276">MLKGFKDFLMRGNVVDLAVAVVIGTAFTAIVTAFTTSLIKPLIASLGSAETKGLGIQLREGKEDTYLDFSNVINAAINFLIVAAVVYFVLVLPVKKIQERRKRGEEAGPAEPTNVEVLIEIRELLKAQQQNGQQQPVVTEVRDVRAPKV</sequence>
<dbReference type="InterPro" id="IPR037673">
    <property type="entry name" value="MSC/AndL"/>
</dbReference>
<dbReference type="RefSeq" id="WP_089949810.1">
    <property type="nucleotide sequence ID" value="NZ_FOFR01000002.1"/>
</dbReference>
<dbReference type="PRINTS" id="PR01264">
    <property type="entry name" value="MECHCHANNEL"/>
</dbReference>
<dbReference type="PROSITE" id="PS01327">
    <property type="entry name" value="MSCL"/>
    <property type="match status" value="1"/>
</dbReference>
<keyword evidence="6 10" id="KW-1133">Transmembrane helix</keyword>
<evidence type="ECO:0000256" key="5">
    <source>
        <dbReference type="ARBA" id="ARBA00022692"/>
    </source>
</evidence>
<dbReference type="STRING" id="402600.SAMN05216188_102392"/>
<keyword evidence="12" id="KW-1185">Reference proteome</keyword>
<feature type="transmembrane region" description="Helical" evidence="10">
    <location>
        <begin position="12"/>
        <end position="34"/>
    </location>
</feature>
<evidence type="ECO:0000256" key="1">
    <source>
        <dbReference type="ARBA" id="ARBA00004651"/>
    </source>
</evidence>
<evidence type="ECO:0000256" key="3">
    <source>
        <dbReference type="ARBA" id="ARBA00022448"/>
    </source>
</evidence>
<evidence type="ECO:0000256" key="4">
    <source>
        <dbReference type="ARBA" id="ARBA00022475"/>
    </source>
</evidence>
<reference evidence="12" key="1">
    <citation type="submission" date="2016-10" db="EMBL/GenBank/DDBJ databases">
        <authorList>
            <person name="Varghese N."/>
            <person name="Submissions S."/>
        </authorList>
    </citation>
    <scope>NUCLEOTIDE SEQUENCE [LARGE SCALE GENOMIC DNA]</scope>
    <source>
        <strain evidence="12">CGMCC 4.3525</strain>
    </source>
</reference>
<dbReference type="InterPro" id="IPR001185">
    <property type="entry name" value="MS_channel"/>
</dbReference>
<comment type="subunit">
    <text evidence="10">Homopentamer.</text>
</comment>
<comment type="similarity">
    <text evidence="2 10">Belongs to the MscL family.</text>
</comment>
<feature type="transmembrane region" description="Helical" evidence="10">
    <location>
        <begin position="72"/>
        <end position="94"/>
    </location>
</feature>
<evidence type="ECO:0000256" key="7">
    <source>
        <dbReference type="ARBA" id="ARBA00023065"/>
    </source>
</evidence>
<keyword evidence="5 10" id="KW-0812">Transmembrane</keyword>
<protein>
    <recommendedName>
        <fullName evidence="10">Large-conductance mechanosensitive channel</fullName>
    </recommendedName>
</protein>
<dbReference type="Gene3D" id="1.10.1200.120">
    <property type="entry name" value="Large-conductance mechanosensitive channel, MscL, domain 1"/>
    <property type="match status" value="1"/>
</dbReference>
<dbReference type="SUPFAM" id="SSF81330">
    <property type="entry name" value="Gated mechanosensitive channel"/>
    <property type="match status" value="1"/>
</dbReference>
<dbReference type="AlphaFoldDB" id="A0A1H9E445"/>
<dbReference type="Proteomes" id="UP000199352">
    <property type="component" value="Unassembled WGS sequence"/>
</dbReference>